<evidence type="ECO:0000256" key="1">
    <source>
        <dbReference type="SAM" id="SignalP"/>
    </source>
</evidence>
<feature type="signal peptide" evidence="1">
    <location>
        <begin position="1"/>
        <end position="25"/>
    </location>
</feature>
<feature type="chain" id="PRO_5042149666" evidence="1">
    <location>
        <begin position="26"/>
        <end position="146"/>
    </location>
</feature>
<evidence type="ECO:0000313" key="3">
    <source>
        <dbReference type="Proteomes" id="UP000061468"/>
    </source>
</evidence>
<proteinExistence type="predicted"/>
<reference evidence="2 3" key="1">
    <citation type="submission" date="2015-12" db="EMBL/GenBank/DDBJ databases">
        <title>Intraspecies pangenome expansion in the marine bacterium Alteromonas.</title>
        <authorList>
            <person name="Lopez-Perez M."/>
            <person name="Rodriguez-Valera F."/>
        </authorList>
    </citation>
    <scope>NUCLEOTIDE SEQUENCE [LARGE SCALE GENOMIC DNA]</scope>
    <source>
        <strain evidence="2 3">UM8</strain>
    </source>
</reference>
<dbReference type="EMBL" id="CP013928">
    <property type="protein sequence ID" value="AMJ79590.1"/>
    <property type="molecule type" value="Genomic_DNA"/>
</dbReference>
<sequence length="146" mass="15452">MKNVDIKTLTLCFALNCAVSNVCFADTISVEASSVNAPAKVQSLPTSVSKPNTVSCPAQFQQVKIASDARQCQSFDESMTAVMVYHSPAEPGALVNLYQTAHPALKAHSPVNGRTLLSSSDKAIRVIVSPDKTGSQVDILVTSKSK</sequence>
<name>A0AAC8XLH9_9ALTE</name>
<dbReference type="AlphaFoldDB" id="A0AAC8XLH9"/>
<organism evidence="2 3">
    <name type="scientific">Alteromonas mediterranea</name>
    <dbReference type="NCBI Taxonomy" id="314275"/>
    <lineage>
        <taxon>Bacteria</taxon>
        <taxon>Pseudomonadati</taxon>
        <taxon>Pseudomonadota</taxon>
        <taxon>Gammaproteobacteria</taxon>
        <taxon>Alteromonadales</taxon>
        <taxon>Alteromonadaceae</taxon>
        <taxon>Alteromonas/Salinimonas group</taxon>
        <taxon>Alteromonas</taxon>
    </lineage>
</organism>
<protein>
    <submittedName>
        <fullName evidence="2">Uncharacterized protein</fullName>
    </submittedName>
</protein>
<gene>
    <name evidence="2" type="ORF">AV942_15485</name>
</gene>
<dbReference type="RefSeq" id="WP_015067892.1">
    <property type="nucleotide sequence ID" value="NZ_CAXGIV010000021.1"/>
</dbReference>
<accession>A0AAC8XLH9</accession>
<dbReference type="Proteomes" id="UP000061468">
    <property type="component" value="Chromosome"/>
</dbReference>
<keyword evidence="1" id="KW-0732">Signal</keyword>
<evidence type="ECO:0000313" key="2">
    <source>
        <dbReference type="EMBL" id="AMJ79590.1"/>
    </source>
</evidence>